<dbReference type="OrthoDB" id="66144at2759"/>
<dbReference type="PANTHER" id="PTHR42912">
    <property type="entry name" value="METHYLTRANSFERASE"/>
    <property type="match status" value="1"/>
</dbReference>
<dbReference type="PANTHER" id="PTHR42912:SF95">
    <property type="entry name" value="METHYLTRANSFERASE TYPE 11 DOMAIN-CONTAINING PROTEIN"/>
    <property type="match status" value="1"/>
</dbReference>
<reference evidence="2 3" key="1">
    <citation type="submission" date="2016-06" db="EMBL/GenBank/DDBJ databases">
        <title>Evolution of pathogenesis and genome organization in the Tremellales.</title>
        <authorList>
            <person name="Cuomo C."/>
            <person name="Litvintseva A."/>
            <person name="Heitman J."/>
            <person name="Chen Y."/>
            <person name="Sun S."/>
            <person name="Springer D."/>
            <person name="Dromer F."/>
            <person name="Young S."/>
            <person name="Zeng Q."/>
            <person name="Chapman S."/>
            <person name="Gujja S."/>
            <person name="Saif S."/>
            <person name="Birren B."/>
        </authorList>
    </citation>
    <scope>NUCLEOTIDE SEQUENCE [LARGE SCALE GENOMIC DNA]</scope>
    <source>
        <strain evidence="2 3">ATCC 28783</strain>
    </source>
</reference>
<organism evidence="2 3">
    <name type="scientific">Tremella mesenterica</name>
    <name type="common">Jelly fungus</name>
    <dbReference type="NCBI Taxonomy" id="5217"/>
    <lineage>
        <taxon>Eukaryota</taxon>
        <taxon>Fungi</taxon>
        <taxon>Dikarya</taxon>
        <taxon>Basidiomycota</taxon>
        <taxon>Agaricomycotina</taxon>
        <taxon>Tremellomycetes</taxon>
        <taxon>Tremellales</taxon>
        <taxon>Tremellaceae</taxon>
        <taxon>Tremella</taxon>
    </lineage>
</organism>
<feature type="domain" description="Methyltransferase type 11" evidence="1">
    <location>
        <begin position="51"/>
        <end position="164"/>
    </location>
</feature>
<accession>A0A4Q1BB79</accession>
<comment type="caution">
    <text evidence="2">The sequence shown here is derived from an EMBL/GenBank/DDBJ whole genome shotgun (WGS) entry which is preliminary data.</text>
</comment>
<dbReference type="Proteomes" id="UP000289152">
    <property type="component" value="Unassembled WGS sequence"/>
</dbReference>
<dbReference type="FunCoup" id="A0A4Q1BB79">
    <property type="interactions" value="186"/>
</dbReference>
<dbReference type="CDD" id="cd02440">
    <property type="entry name" value="AdoMet_MTases"/>
    <property type="match status" value="1"/>
</dbReference>
<name>A0A4Q1BB79_TREME</name>
<evidence type="ECO:0000259" key="1">
    <source>
        <dbReference type="Pfam" id="PF08241"/>
    </source>
</evidence>
<evidence type="ECO:0000313" key="2">
    <source>
        <dbReference type="EMBL" id="RXK34966.1"/>
    </source>
</evidence>
<dbReference type="SUPFAM" id="SSF53335">
    <property type="entry name" value="S-adenosyl-L-methionine-dependent methyltransferases"/>
    <property type="match status" value="1"/>
</dbReference>
<sequence length="293" mass="33729">MSKGTKVHDVAASGFSEGTNDLYDKSRPSYPSSALWTVSSAFPPRSNLTILEPGSGTGIFSRILISPPTSDYPKIPIKRLIGVEPSEGMRNAWFRGLERIPKTLLEGKEVKCVQGSFDDFSKTGVEKGEVDGIVIAQAWHWCPDHEKALTEILDYLKPDGVLIFVWNIESNELGWFRSLRELYEPLDLGSPQYYRGLWRQTFEAETYKNGLQPPEMGTSEWEMVMDEDMLVQRLFSKSYLTEKHLNGQRRIDFEKELRRLIREGDKQWVDKEKGTFIYRYNTDTVVMRRKQTA</sequence>
<dbReference type="InterPro" id="IPR013216">
    <property type="entry name" value="Methyltransf_11"/>
</dbReference>
<dbReference type="Gene3D" id="3.40.50.150">
    <property type="entry name" value="Vaccinia Virus protein VP39"/>
    <property type="match status" value="1"/>
</dbReference>
<dbReference type="Pfam" id="PF08241">
    <property type="entry name" value="Methyltransf_11"/>
    <property type="match status" value="1"/>
</dbReference>
<dbReference type="GO" id="GO:0008757">
    <property type="term" value="F:S-adenosylmethionine-dependent methyltransferase activity"/>
    <property type="evidence" value="ECO:0007669"/>
    <property type="project" value="InterPro"/>
</dbReference>
<protein>
    <recommendedName>
        <fullName evidence="1">Methyltransferase type 11 domain-containing protein</fullName>
    </recommendedName>
</protein>
<dbReference type="VEuPathDB" id="FungiDB:TREMEDRAFT_69404"/>
<keyword evidence="3" id="KW-1185">Reference proteome</keyword>
<evidence type="ECO:0000313" key="3">
    <source>
        <dbReference type="Proteomes" id="UP000289152"/>
    </source>
</evidence>
<dbReference type="EMBL" id="SDIL01000168">
    <property type="protein sequence ID" value="RXK34966.1"/>
    <property type="molecule type" value="Genomic_DNA"/>
</dbReference>
<gene>
    <name evidence="2" type="ORF">M231_07780</name>
</gene>
<proteinExistence type="predicted"/>
<dbReference type="AlphaFoldDB" id="A0A4Q1BB79"/>
<dbReference type="InParanoid" id="A0A4Q1BB79"/>
<dbReference type="InterPro" id="IPR050508">
    <property type="entry name" value="Methyltransf_Superfamily"/>
</dbReference>
<dbReference type="STRING" id="5217.A0A4Q1BB79"/>
<dbReference type="InterPro" id="IPR029063">
    <property type="entry name" value="SAM-dependent_MTases_sf"/>
</dbReference>